<dbReference type="SUPFAM" id="SSF51182">
    <property type="entry name" value="RmlC-like cupins"/>
    <property type="match status" value="1"/>
</dbReference>
<dbReference type="EMBL" id="BDIP01001754">
    <property type="protein sequence ID" value="GCA62929.1"/>
    <property type="molecule type" value="Genomic_DNA"/>
</dbReference>
<reference evidence="4" key="1">
    <citation type="submission" date="2016-10" db="EMBL/GenBank/DDBJ databases">
        <authorList>
            <person name="Tanifuji G."/>
            <person name="Kume K."/>
            <person name="Nakayama T."/>
            <person name="Takabayashi S."/>
            <person name="Hashimoto T."/>
        </authorList>
    </citation>
    <scope>NUCLEOTIDE SEQUENCE</scope>
    <source>
        <strain evidence="4">NY0173</strain>
    </source>
</reference>
<dbReference type="Proteomes" id="UP000265618">
    <property type="component" value="Unassembled WGS sequence"/>
</dbReference>
<evidence type="ECO:0000313" key="4">
    <source>
        <dbReference type="EMBL" id="GCA62726.1"/>
    </source>
</evidence>
<feature type="domain" description="Cupin type-2" evidence="2">
    <location>
        <begin position="4"/>
        <end position="70"/>
    </location>
</feature>
<organism evidence="4 6">
    <name type="scientific">Kipferlia bialata</name>
    <dbReference type="NCBI Taxonomy" id="797122"/>
    <lineage>
        <taxon>Eukaryota</taxon>
        <taxon>Metamonada</taxon>
        <taxon>Carpediemonas-like organisms</taxon>
        <taxon>Kipferlia</taxon>
    </lineage>
</organism>
<evidence type="ECO:0000259" key="2">
    <source>
        <dbReference type="Pfam" id="PF07883"/>
    </source>
</evidence>
<protein>
    <recommendedName>
        <fullName evidence="2">Cupin type-2 domain-containing protein</fullName>
    </recommendedName>
</protein>
<keyword evidence="1" id="KW-0479">Metal-binding</keyword>
<dbReference type="PANTHER" id="PTHR35848">
    <property type="entry name" value="OXALATE-BINDING PROTEIN"/>
    <property type="match status" value="1"/>
</dbReference>
<dbReference type="PANTHER" id="PTHR35848:SF6">
    <property type="entry name" value="CUPIN TYPE-2 DOMAIN-CONTAINING PROTEIN"/>
    <property type="match status" value="1"/>
</dbReference>
<dbReference type="GO" id="GO:0046872">
    <property type="term" value="F:metal ion binding"/>
    <property type="evidence" value="ECO:0007669"/>
    <property type="project" value="UniProtKB-KW"/>
</dbReference>
<evidence type="ECO:0000313" key="6">
    <source>
        <dbReference type="Proteomes" id="UP000265618"/>
    </source>
</evidence>
<dbReference type="Gene3D" id="2.60.120.10">
    <property type="entry name" value="Jelly Rolls"/>
    <property type="match status" value="1"/>
</dbReference>
<dbReference type="CDD" id="cd02222">
    <property type="entry name" value="cupin_TM1459-like"/>
    <property type="match status" value="1"/>
</dbReference>
<dbReference type="InterPro" id="IPR013096">
    <property type="entry name" value="Cupin_2"/>
</dbReference>
<sequence>MRQFDLAKGGNTPKHVHAWEHEVYVLAGQGELYTPSGYKPVSAGDCILVPCNEEHQFRNTGENVFKFLCLVPNSAN</sequence>
<evidence type="ECO:0000256" key="1">
    <source>
        <dbReference type="ARBA" id="ARBA00022723"/>
    </source>
</evidence>
<dbReference type="EMBL" id="BDIP01001264">
    <property type="protein sequence ID" value="GCA62726.1"/>
    <property type="molecule type" value="Genomic_DNA"/>
</dbReference>
<name>A0A391NRF1_9EUKA</name>
<dbReference type="InterPro" id="IPR051610">
    <property type="entry name" value="GPI/OXD"/>
</dbReference>
<evidence type="ECO:0000313" key="5">
    <source>
        <dbReference type="EMBL" id="GCA62929.1"/>
    </source>
</evidence>
<dbReference type="Pfam" id="PF07883">
    <property type="entry name" value="Cupin_2"/>
    <property type="match status" value="1"/>
</dbReference>
<evidence type="ECO:0000313" key="3">
    <source>
        <dbReference type="EMBL" id="GCA62582.1"/>
    </source>
</evidence>
<gene>
    <name evidence="3" type="ORF">KIPB_004429</name>
    <name evidence="4" type="ORF">KIPB_005408</name>
    <name evidence="5" type="ORF">KIPB_006690</name>
</gene>
<proteinExistence type="predicted"/>
<keyword evidence="6" id="KW-1185">Reference proteome</keyword>
<dbReference type="InterPro" id="IPR014710">
    <property type="entry name" value="RmlC-like_jellyroll"/>
</dbReference>
<reference evidence="4 6" key="2">
    <citation type="journal article" date="2018" name="PLoS ONE">
        <title>The draft genome of Kipferlia bialata reveals reductive genome evolution in fornicate parasites.</title>
        <authorList>
            <person name="Tanifuji G."/>
            <person name="Takabayashi S."/>
            <person name="Kume K."/>
            <person name="Takagi M."/>
            <person name="Nakayama T."/>
            <person name="Kamikawa R."/>
            <person name="Inagaki Y."/>
            <person name="Hashimoto T."/>
        </authorList>
    </citation>
    <scope>NUCLEOTIDE SEQUENCE [LARGE SCALE GENOMIC DNA]</scope>
    <source>
        <strain evidence="4">NY0173</strain>
    </source>
</reference>
<accession>A0A391NRF1</accession>
<dbReference type="InterPro" id="IPR011051">
    <property type="entry name" value="RmlC_Cupin_sf"/>
</dbReference>
<dbReference type="EMBL" id="BDIP01000946">
    <property type="protein sequence ID" value="GCA62582.1"/>
    <property type="molecule type" value="Genomic_DNA"/>
</dbReference>
<comment type="caution">
    <text evidence="4">The sequence shown here is derived from an EMBL/GenBank/DDBJ whole genome shotgun (WGS) entry which is preliminary data.</text>
</comment>
<dbReference type="AlphaFoldDB" id="A0A391NRF1"/>